<gene>
    <name evidence="1" type="ORF">BU25DRAFT_421635</name>
</gene>
<reference evidence="1" key="1">
    <citation type="journal article" date="2020" name="Stud. Mycol.">
        <title>101 Dothideomycetes genomes: a test case for predicting lifestyles and emergence of pathogens.</title>
        <authorList>
            <person name="Haridas S."/>
            <person name="Albert R."/>
            <person name="Binder M."/>
            <person name="Bloem J."/>
            <person name="Labutti K."/>
            <person name="Salamov A."/>
            <person name="Andreopoulos B."/>
            <person name="Baker S."/>
            <person name="Barry K."/>
            <person name="Bills G."/>
            <person name="Bluhm B."/>
            <person name="Cannon C."/>
            <person name="Castanera R."/>
            <person name="Culley D."/>
            <person name="Daum C."/>
            <person name="Ezra D."/>
            <person name="Gonzalez J."/>
            <person name="Henrissat B."/>
            <person name="Kuo A."/>
            <person name="Liang C."/>
            <person name="Lipzen A."/>
            <person name="Lutzoni F."/>
            <person name="Magnuson J."/>
            <person name="Mondo S."/>
            <person name="Nolan M."/>
            <person name="Ohm R."/>
            <person name="Pangilinan J."/>
            <person name="Park H.-J."/>
            <person name="Ramirez L."/>
            <person name="Alfaro M."/>
            <person name="Sun H."/>
            <person name="Tritt A."/>
            <person name="Yoshinaga Y."/>
            <person name="Zwiers L.-H."/>
            <person name="Turgeon B."/>
            <person name="Goodwin S."/>
            <person name="Spatafora J."/>
            <person name="Crous P."/>
            <person name="Grigoriev I."/>
        </authorList>
    </citation>
    <scope>NUCLEOTIDE SEQUENCE</scope>
    <source>
        <strain evidence="1">CBS 525.71</strain>
    </source>
</reference>
<organism evidence="1 2">
    <name type="scientific">Macroventuria anomochaeta</name>
    <dbReference type="NCBI Taxonomy" id="301207"/>
    <lineage>
        <taxon>Eukaryota</taxon>
        <taxon>Fungi</taxon>
        <taxon>Dikarya</taxon>
        <taxon>Ascomycota</taxon>
        <taxon>Pezizomycotina</taxon>
        <taxon>Dothideomycetes</taxon>
        <taxon>Pleosporomycetidae</taxon>
        <taxon>Pleosporales</taxon>
        <taxon>Pleosporineae</taxon>
        <taxon>Didymellaceae</taxon>
        <taxon>Macroventuria</taxon>
    </lineage>
</organism>
<keyword evidence="2" id="KW-1185">Reference proteome</keyword>
<dbReference type="Proteomes" id="UP000799754">
    <property type="component" value="Unassembled WGS sequence"/>
</dbReference>
<evidence type="ECO:0000313" key="1">
    <source>
        <dbReference type="EMBL" id="KAF2627651.1"/>
    </source>
</evidence>
<comment type="caution">
    <text evidence="1">The sequence shown here is derived from an EMBL/GenBank/DDBJ whole genome shotgun (WGS) entry which is preliminary data.</text>
</comment>
<protein>
    <submittedName>
        <fullName evidence="1">Uncharacterized protein</fullName>
    </submittedName>
</protein>
<name>A0ACB6S044_9PLEO</name>
<accession>A0ACB6S044</accession>
<proteinExistence type="predicted"/>
<sequence>MSLFPNILHPSTYSTLLGDRPKITTTPSQKDHETEQQRAHQVDHHHISAFLISFLSHMFAPAAYQQCTSSTPCWAVSHHSECLSKSSDKAVIIVDDEFVLLEDRDSEEQDGGPICQEATIESWKAPKKGLKRYGDARRWSDLPYFGCS</sequence>
<dbReference type="EMBL" id="MU006716">
    <property type="protein sequence ID" value="KAF2627651.1"/>
    <property type="molecule type" value="Genomic_DNA"/>
</dbReference>
<evidence type="ECO:0000313" key="2">
    <source>
        <dbReference type="Proteomes" id="UP000799754"/>
    </source>
</evidence>